<dbReference type="NCBIfam" id="TIGR02937">
    <property type="entry name" value="sigma70-ECF"/>
    <property type="match status" value="1"/>
</dbReference>
<sequence length="162" mass="19473">MTDNEFNRISEQYIDIVYRSAINICKNKSDAEDAVQNTFLKLLKSDIDFENEDHIRRWLIRVAVNECKNIWKSPWNKKISSFEELEKEPVYIENEKSELFAEVMSLPQKYSIVLHLYYYEDYSVREISRILGISETNVQTRLMRARKKLRVQLKEAWNDEQI</sequence>
<dbReference type="InterPro" id="IPR013324">
    <property type="entry name" value="RNA_pol_sigma_r3/r4-like"/>
</dbReference>
<evidence type="ECO:0000313" key="8">
    <source>
        <dbReference type="Proteomes" id="UP001056693"/>
    </source>
</evidence>
<accession>A0ABT0NLL0</accession>
<name>A0ABT0NLL0_9FIRM</name>
<keyword evidence="8" id="KW-1185">Reference proteome</keyword>
<dbReference type="CDD" id="cd06171">
    <property type="entry name" value="Sigma70_r4"/>
    <property type="match status" value="1"/>
</dbReference>
<protein>
    <submittedName>
        <fullName evidence="7">RNA polymerase sigma factor</fullName>
    </submittedName>
</protein>
<dbReference type="Pfam" id="PF08281">
    <property type="entry name" value="Sigma70_r4_2"/>
    <property type="match status" value="1"/>
</dbReference>
<evidence type="ECO:0000259" key="6">
    <source>
        <dbReference type="Pfam" id="PF08281"/>
    </source>
</evidence>
<evidence type="ECO:0000256" key="2">
    <source>
        <dbReference type="ARBA" id="ARBA00023015"/>
    </source>
</evidence>
<dbReference type="InterPro" id="IPR014284">
    <property type="entry name" value="RNA_pol_sigma-70_dom"/>
</dbReference>
<dbReference type="PANTHER" id="PTHR43133:SF51">
    <property type="entry name" value="RNA POLYMERASE SIGMA FACTOR"/>
    <property type="match status" value="1"/>
</dbReference>
<proteinExistence type="inferred from homology"/>
<organism evidence="7 8">
    <name type="scientific">Ruminococcus bromii</name>
    <dbReference type="NCBI Taxonomy" id="40518"/>
    <lineage>
        <taxon>Bacteria</taxon>
        <taxon>Bacillati</taxon>
        <taxon>Bacillota</taxon>
        <taxon>Clostridia</taxon>
        <taxon>Eubacteriales</taxon>
        <taxon>Oscillospiraceae</taxon>
        <taxon>Ruminococcus</taxon>
    </lineage>
</organism>
<feature type="domain" description="RNA polymerase sigma-70 region 2" evidence="5">
    <location>
        <begin position="11"/>
        <end position="73"/>
    </location>
</feature>
<dbReference type="SUPFAM" id="SSF88659">
    <property type="entry name" value="Sigma3 and sigma4 domains of RNA polymerase sigma factors"/>
    <property type="match status" value="1"/>
</dbReference>
<dbReference type="SUPFAM" id="SSF88946">
    <property type="entry name" value="Sigma2 domain of RNA polymerase sigma factors"/>
    <property type="match status" value="1"/>
</dbReference>
<dbReference type="PANTHER" id="PTHR43133">
    <property type="entry name" value="RNA POLYMERASE ECF-TYPE SIGMA FACTO"/>
    <property type="match status" value="1"/>
</dbReference>
<comment type="similarity">
    <text evidence="1">Belongs to the sigma-70 factor family. ECF subfamily.</text>
</comment>
<dbReference type="InterPro" id="IPR039425">
    <property type="entry name" value="RNA_pol_sigma-70-like"/>
</dbReference>
<comment type="caution">
    <text evidence="7">The sequence shown here is derived from an EMBL/GenBank/DDBJ whole genome shotgun (WGS) entry which is preliminary data.</text>
</comment>
<evidence type="ECO:0000259" key="5">
    <source>
        <dbReference type="Pfam" id="PF04542"/>
    </source>
</evidence>
<dbReference type="InterPro" id="IPR013325">
    <property type="entry name" value="RNA_pol_sigma_r2"/>
</dbReference>
<evidence type="ECO:0000256" key="3">
    <source>
        <dbReference type="ARBA" id="ARBA00023082"/>
    </source>
</evidence>
<keyword evidence="3" id="KW-0731">Sigma factor</keyword>
<dbReference type="Pfam" id="PF04542">
    <property type="entry name" value="Sigma70_r2"/>
    <property type="match status" value="1"/>
</dbReference>
<evidence type="ECO:0000256" key="4">
    <source>
        <dbReference type="ARBA" id="ARBA00023163"/>
    </source>
</evidence>
<evidence type="ECO:0000256" key="1">
    <source>
        <dbReference type="ARBA" id="ARBA00010641"/>
    </source>
</evidence>
<keyword evidence="2" id="KW-0805">Transcription regulation</keyword>
<reference evidence="7 8" key="1">
    <citation type="submission" date="2019-03" db="EMBL/GenBank/DDBJ databases">
        <authorList>
            <person name="Molinero N."/>
            <person name="Sanchez B."/>
            <person name="Walker A."/>
            <person name="Duncan S."/>
            <person name="Delgado S."/>
            <person name="Margolles A."/>
        </authorList>
    </citation>
    <scope>NUCLEOTIDE SEQUENCE [LARGE SCALE GENOMIC DNA]</scope>
    <source>
        <strain evidence="7 8">IPLA60002</strain>
    </source>
</reference>
<dbReference type="InterPro" id="IPR013249">
    <property type="entry name" value="RNA_pol_sigma70_r4_t2"/>
</dbReference>
<dbReference type="Proteomes" id="UP001056693">
    <property type="component" value="Unassembled WGS sequence"/>
</dbReference>
<dbReference type="InterPro" id="IPR036388">
    <property type="entry name" value="WH-like_DNA-bd_sf"/>
</dbReference>
<feature type="domain" description="RNA polymerase sigma factor 70 region 4 type 2" evidence="6">
    <location>
        <begin position="103"/>
        <end position="149"/>
    </location>
</feature>
<dbReference type="InterPro" id="IPR007627">
    <property type="entry name" value="RNA_pol_sigma70_r2"/>
</dbReference>
<gene>
    <name evidence="7" type="ORF">E2N93_10745</name>
</gene>
<dbReference type="RefSeq" id="WP_195410617.1">
    <property type="nucleotide sequence ID" value="NZ_SNUZ01000016.1"/>
</dbReference>
<keyword evidence="4" id="KW-0804">Transcription</keyword>
<dbReference type="Gene3D" id="1.10.1740.10">
    <property type="match status" value="1"/>
</dbReference>
<dbReference type="Gene3D" id="1.10.10.10">
    <property type="entry name" value="Winged helix-like DNA-binding domain superfamily/Winged helix DNA-binding domain"/>
    <property type="match status" value="1"/>
</dbReference>
<evidence type="ECO:0000313" key="7">
    <source>
        <dbReference type="EMBL" id="MCL3788454.1"/>
    </source>
</evidence>
<dbReference type="EMBL" id="SNUZ01000016">
    <property type="protein sequence ID" value="MCL3788454.1"/>
    <property type="molecule type" value="Genomic_DNA"/>
</dbReference>